<evidence type="ECO:0000313" key="13">
    <source>
        <dbReference type="Proteomes" id="UP000565711"/>
    </source>
</evidence>
<keyword evidence="8 10" id="KW-0472">Membrane</keyword>
<keyword evidence="7 10" id="KW-1133">Transmembrane helix</keyword>
<gene>
    <name evidence="12" type="ORF">HGA08_25290</name>
</gene>
<dbReference type="PANTHER" id="PTHR31632">
    <property type="entry name" value="IRON TRANSPORTER FTH1"/>
    <property type="match status" value="1"/>
</dbReference>
<comment type="caution">
    <text evidence="12">The sequence shown here is derived from an EMBL/GenBank/DDBJ whole genome shotgun (WGS) entry which is preliminary data.</text>
</comment>
<dbReference type="Proteomes" id="UP000565711">
    <property type="component" value="Unassembled WGS sequence"/>
</dbReference>
<evidence type="ECO:0000256" key="1">
    <source>
        <dbReference type="ARBA" id="ARBA00004141"/>
    </source>
</evidence>
<dbReference type="InterPro" id="IPR034981">
    <property type="entry name" value="Imelysin-like_EfeO/Algp7"/>
</dbReference>
<dbReference type="Pfam" id="PF09375">
    <property type="entry name" value="Peptidase_M75"/>
    <property type="match status" value="1"/>
</dbReference>
<comment type="similarity">
    <text evidence="3">Belongs to the EfeM/EfeO family.</text>
</comment>
<feature type="domain" description="Imelysin-like" evidence="11">
    <location>
        <begin position="479"/>
        <end position="569"/>
    </location>
</feature>
<feature type="transmembrane region" description="Helical" evidence="10">
    <location>
        <begin position="78"/>
        <end position="97"/>
    </location>
</feature>
<feature type="transmembrane region" description="Helical" evidence="10">
    <location>
        <begin position="6"/>
        <end position="31"/>
    </location>
</feature>
<evidence type="ECO:0000256" key="7">
    <source>
        <dbReference type="ARBA" id="ARBA00022989"/>
    </source>
</evidence>
<evidence type="ECO:0000256" key="3">
    <source>
        <dbReference type="ARBA" id="ARBA00005989"/>
    </source>
</evidence>
<protein>
    <submittedName>
        <fullName evidence="12">Iron permease</fullName>
    </submittedName>
</protein>
<feature type="transmembrane region" description="Helical" evidence="10">
    <location>
        <begin position="153"/>
        <end position="174"/>
    </location>
</feature>
<name>A0A846Y1Z8_9NOCA</name>
<proteinExistence type="inferred from homology"/>
<dbReference type="Pfam" id="PF03239">
    <property type="entry name" value="FTR1"/>
    <property type="match status" value="1"/>
</dbReference>
<evidence type="ECO:0000259" key="11">
    <source>
        <dbReference type="Pfam" id="PF09375"/>
    </source>
</evidence>
<sequence>MNWAEAVPNLLICLREGLEAGLVVTILLAAVRKTSTPERPVATTPVWLGVLGAVSVAAAFAAVLTYSTNVLSNSGQEIVGGVLSVTAVGLVTAMVFWMRRTAASLSGQLRGEVARATAIGAGALAVTAFLAVGREGLESTLFVWTAVKASGTTLAPLIGAALGFAAAVVLCWLLYRQSVKLNLGVFFNRTALALIVIAAGVLAYGLGDLQDAGILPGRHWVAFDLSAHIDPNSWWVSIITGVTELTPRMTVLQVVAWVAYLAVVIPLFVRAGRTATTTSSAASAQPPKPGPAQPAAAAEPAGPPATPDESPRTSAQPAPAGSASADRWERIVGPRPALVGAVLVLVPALAAGAAIALLPSPGSDSIQAVTVSDTSCAAEWTSATAGTRTFQVQNKTSVAGEINLVNSGGAVVGEIETIGPGTTADLTATLSDGNYTMQCLMSGKPVTSSAAVAVSGRVGDAPPPVHRVTADDLRGPNDAYQAYAAGTLTRLAATLDAIGADLRRGDIAAARVDWLTAQQMWERVGASYNSFGAAGTAVSGLPDGLPGGVADPDFTGLHRLEYGLWHGQRPEQLLPVLDRLGADIGHLRENLGSEDLAGDPVNLPLRAHEILEDAQRDHISGIDDHGGGAAYPMTLADIDVTRTVLAELGPLLDERAPDLRAGLRTRLDELQAALLATRDHGHWRAPEATPPALHQAVNARLGAALEELARVPRLLEVPISH</sequence>
<dbReference type="GO" id="GO:0015093">
    <property type="term" value="F:ferrous iron transmembrane transporter activity"/>
    <property type="evidence" value="ECO:0007669"/>
    <property type="project" value="TreeGrafter"/>
</dbReference>
<evidence type="ECO:0000256" key="8">
    <source>
        <dbReference type="ARBA" id="ARBA00023136"/>
    </source>
</evidence>
<feature type="transmembrane region" description="Helical" evidence="10">
    <location>
        <begin position="337"/>
        <end position="358"/>
    </location>
</feature>
<feature type="transmembrane region" description="Helical" evidence="10">
    <location>
        <begin position="43"/>
        <end position="66"/>
    </location>
</feature>
<evidence type="ECO:0000313" key="12">
    <source>
        <dbReference type="EMBL" id="NKY53516.1"/>
    </source>
</evidence>
<reference evidence="12 13" key="1">
    <citation type="submission" date="2020-04" db="EMBL/GenBank/DDBJ databases">
        <title>MicrobeNet Type strains.</title>
        <authorList>
            <person name="Nicholson A.C."/>
        </authorList>
    </citation>
    <scope>NUCLEOTIDE SEQUENCE [LARGE SCALE GENOMIC DNA]</scope>
    <source>
        <strain evidence="12 13">JCM 12354</strain>
    </source>
</reference>
<comment type="similarity">
    <text evidence="4">Belongs to the oxidase-dependent Fe transporter (OFeT) (TC 9.A.10.1) family.</text>
</comment>
<dbReference type="GO" id="GO:0030313">
    <property type="term" value="C:cell envelope"/>
    <property type="evidence" value="ECO:0007669"/>
    <property type="project" value="UniProtKB-SubCell"/>
</dbReference>
<evidence type="ECO:0000256" key="10">
    <source>
        <dbReference type="SAM" id="Phobius"/>
    </source>
</evidence>
<feature type="transmembrane region" description="Helical" evidence="10">
    <location>
        <begin position="250"/>
        <end position="269"/>
    </location>
</feature>
<accession>A0A846Y1Z8</accession>
<feature type="compositionally biased region" description="Low complexity" evidence="9">
    <location>
        <begin position="314"/>
        <end position="325"/>
    </location>
</feature>
<organism evidence="12 13">
    <name type="scientific">Nocardia vermiculata</name>
    <dbReference type="NCBI Taxonomy" id="257274"/>
    <lineage>
        <taxon>Bacteria</taxon>
        <taxon>Bacillati</taxon>
        <taxon>Actinomycetota</taxon>
        <taxon>Actinomycetes</taxon>
        <taxon>Mycobacteriales</taxon>
        <taxon>Nocardiaceae</taxon>
        <taxon>Nocardia</taxon>
    </lineage>
</organism>
<feature type="transmembrane region" description="Helical" evidence="10">
    <location>
        <begin position="113"/>
        <end position="133"/>
    </location>
</feature>
<dbReference type="NCBIfam" id="NF041756">
    <property type="entry name" value="EfeU"/>
    <property type="match status" value="1"/>
</dbReference>
<evidence type="ECO:0000256" key="4">
    <source>
        <dbReference type="ARBA" id="ARBA00008333"/>
    </source>
</evidence>
<keyword evidence="6" id="KW-0732">Signal</keyword>
<dbReference type="InterPro" id="IPR004923">
    <property type="entry name" value="FTR1/Fip1/EfeU"/>
</dbReference>
<evidence type="ECO:0000256" key="9">
    <source>
        <dbReference type="SAM" id="MobiDB-lite"/>
    </source>
</evidence>
<feature type="transmembrane region" description="Helical" evidence="10">
    <location>
        <begin position="186"/>
        <end position="206"/>
    </location>
</feature>
<dbReference type="EMBL" id="JAAXOP010000018">
    <property type="protein sequence ID" value="NKY53516.1"/>
    <property type="molecule type" value="Genomic_DNA"/>
</dbReference>
<dbReference type="AlphaFoldDB" id="A0A846Y1Z8"/>
<evidence type="ECO:0000256" key="5">
    <source>
        <dbReference type="ARBA" id="ARBA00022692"/>
    </source>
</evidence>
<dbReference type="Gene3D" id="1.20.1420.20">
    <property type="entry name" value="M75 peptidase, HXXE motif"/>
    <property type="match status" value="1"/>
</dbReference>
<dbReference type="PANTHER" id="PTHR31632:SF2">
    <property type="entry name" value="PLASMA MEMBRANE IRON PERMEASE"/>
    <property type="match status" value="1"/>
</dbReference>
<comment type="subcellular location">
    <subcellularLocation>
        <location evidence="2">Cell envelope</location>
    </subcellularLocation>
    <subcellularLocation>
        <location evidence="1">Membrane</location>
        <topology evidence="1">Multi-pass membrane protein</topology>
    </subcellularLocation>
</comment>
<dbReference type="CDD" id="cd14656">
    <property type="entry name" value="Imelysin-like_EfeO"/>
    <property type="match status" value="1"/>
</dbReference>
<dbReference type="InterPro" id="IPR018976">
    <property type="entry name" value="Imelysin-like"/>
</dbReference>
<keyword evidence="5 10" id="KW-0812">Transmembrane</keyword>
<feature type="region of interest" description="Disordered" evidence="9">
    <location>
        <begin position="278"/>
        <end position="327"/>
    </location>
</feature>
<evidence type="ECO:0000256" key="2">
    <source>
        <dbReference type="ARBA" id="ARBA00004196"/>
    </source>
</evidence>
<dbReference type="GO" id="GO:0033573">
    <property type="term" value="C:high-affinity iron permease complex"/>
    <property type="evidence" value="ECO:0007669"/>
    <property type="project" value="InterPro"/>
</dbReference>
<keyword evidence="13" id="KW-1185">Reference proteome</keyword>
<dbReference type="InterPro" id="IPR038352">
    <property type="entry name" value="Imelysin_sf"/>
</dbReference>
<evidence type="ECO:0000256" key="6">
    <source>
        <dbReference type="ARBA" id="ARBA00022729"/>
    </source>
</evidence>